<dbReference type="SUPFAM" id="SSF55486">
    <property type="entry name" value="Metalloproteases ('zincins'), catalytic domain"/>
    <property type="match status" value="1"/>
</dbReference>
<dbReference type="PANTHER" id="PTHR11733">
    <property type="entry name" value="ZINC METALLOPROTEASE FAMILY M13 NEPRILYSIN-RELATED"/>
    <property type="match status" value="1"/>
</dbReference>
<dbReference type="Proteomes" id="UP001304534">
    <property type="component" value="Chromosome"/>
</dbReference>
<dbReference type="PANTHER" id="PTHR11733:SF167">
    <property type="entry name" value="FI17812P1-RELATED"/>
    <property type="match status" value="1"/>
</dbReference>
<sequence>MSLLKTTTLAVALFIALAGCKPAHDDRQANDKTPLPGTAGHADVQAKTVFNAADLDRSISACQDLDGFVNRTWSLANPVPADRASWEMANEIDEKSTAVQRQIVEDAAKSVATLDQHSVAAKLGILYASGMDDAAIEAAGDQPLKPQLNEIDALTSSKDIADYIAQRHAQGDPQVFNFSIHADFSDATQQIGYAEQGGLIFRTKDYYSAAQYAPLRAAYLEYIAKSFELTGTSAEAATAQAKQVLALESRLAAASLSKVEAHDPKNQYRFVSVADADKATPHFSWEKFFATQGVTIDKGFSLANSRFFGEFDRQLASAPVAQWKAYLRFHAIDGAAGLLSKPFVDNSFAFHATALYGQPEQQARWRRVLTDVNTAMGEGLGQLYVAKTFTPDSKRQATAMVDTLRTAFRARIEKASWMTATTRTRALNKLDALLPNVGYPDTWRDWSGLDLKQGAYFENMRAAARFNHRYDMDQLGKPTDRKRWSMTPQTADAYYEWSTNTINLPAAFLQPPLFDPAADMALNYGGIGTIIGHELTHGFDDVGSHFDGAGNNVDWWTRVDRQKFEARSKRLIDQFDAYQPLPNRPELHVNGRLTLGENIADLGGLNIAYDGLKIALREHPDDAAPIAGYSAEQRFFIASARNWRRTIREKQQLARLESDPHAPSRMRAIASPSNMPQFAQAFSCKAGDAMVRPDTDRVTIW</sequence>
<keyword evidence="5" id="KW-0378">Hydrolase</keyword>
<dbReference type="InterPro" id="IPR018497">
    <property type="entry name" value="Peptidase_M13_C"/>
</dbReference>
<dbReference type="GeneID" id="95585182"/>
<feature type="chain" id="PRO_5045662985" evidence="8">
    <location>
        <begin position="24"/>
        <end position="701"/>
    </location>
</feature>
<evidence type="ECO:0000256" key="8">
    <source>
        <dbReference type="SAM" id="SignalP"/>
    </source>
</evidence>
<keyword evidence="8" id="KW-0732">Signal</keyword>
<evidence type="ECO:0000256" key="3">
    <source>
        <dbReference type="ARBA" id="ARBA00022670"/>
    </source>
</evidence>
<comment type="cofactor">
    <cofactor evidence="1">
        <name>Zn(2+)</name>
        <dbReference type="ChEBI" id="CHEBI:29105"/>
    </cofactor>
</comment>
<dbReference type="InterPro" id="IPR042089">
    <property type="entry name" value="Peptidase_M13_dom_2"/>
</dbReference>
<dbReference type="Pfam" id="PF05649">
    <property type="entry name" value="Peptidase_M13_N"/>
    <property type="match status" value="1"/>
</dbReference>
<dbReference type="Gene3D" id="3.40.390.10">
    <property type="entry name" value="Collagenase (Catalytic Domain)"/>
    <property type="match status" value="1"/>
</dbReference>
<evidence type="ECO:0000313" key="12">
    <source>
        <dbReference type="Proteomes" id="UP001304534"/>
    </source>
</evidence>
<keyword evidence="7" id="KW-0482">Metalloprotease</keyword>
<dbReference type="Gene3D" id="1.10.1380.10">
    <property type="entry name" value="Neutral endopeptidase , domain2"/>
    <property type="match status" value="1"/>
</dbReference>
<dbReference type="InterPro" id="IPR008753">
    <property type="entry name" value="Peptidase_M13_N"/>
</dbReference>
<evidence type="ECO:0000256" key="7">
    <source>
        <dbReference type="ARBA" id="ARBA00023049"/>
    </source>
</evidence>
<accession>A0ABZ0D4A4</accession>
<protein>
    <submittedName>
        <fullName evidence="11">M13 family metallopeptidase</fullName>
    </submittedName>
</protein>
<organism evidence="11 12">
    <name type="scientific">Xanthomonas dyei</name>
    <dbReference type="NCBI Taxonomy" id="743699"/>
    <lineage>
        <taxon>Bacteria</taxon>
        <taxon>Pseudomonadati</taxon>
        <taxon>Pseudomonadota</taxon>
        <taxon>Gammaproteobacteria</taxon>
        <taxon>Lysobacterales</taxon>
        <taxon>Lysobacteraceae</taxon>
        <taxon>Xanthomonas</taxon>
    </lineage>
</organism>
<dbReference type="InterPro" id="IPR024079">
    <property type="entry name" value="MetalloPept_cat_dom_sf"/>
</dbReference>
<keyword evidence="12" id="KW-1185">Reference proteome</keyword>
<reference evidence="11 12" key="1">
    <citation type="submission" date="2022-08" db="EMBL/GenBank/DDBJ databases">
        <title>Whole genome sequencing-based tracing of a 2022 introduction and outbreak of Xanthomonas hortorum pv. pelargonii.</title>
        <authorList>
            <person name="Iruegas-Bocardo F."/>
            <person name="Weisberg A.K."/>
            <person name="Riutta E.R."/>
            <person name="Kilday K."/>
            <person name="Bonkowski J.C."/>
            <person name="Creswell T."/>
            <person name="Daughtrey M.L."/>
            <person name="Rane K."/>
            <person name="Grunwald N.J."/>
            <person name="Chang J.H."/>
            <person name="Putnam M.L."/>
        </authorList>
    </citation>
    <scope>NUCLEOTIDE SEQUENCE [LARGE SCALE GENOMIC DNA]</scope>
    <source>
        <strain evidence="11 12">22-325</strain>
    </source>
</reference>
<dbReference type="RefSeq" id="WP_316686880.1">
    <property type="nucleotide sequence ID" value="NZ_CP103837.1"/>
</dbReference>
<proteinExistence type="inferred from homology"/>
<evidence type="ECO:0000256" key="4">
    <source>
        <dbReference type="ARBA" id="ARBA00022723"/>
    </source>
</evidence>
<dbReference type="Pfam" id="PF01431">
    <property type="entry name" value="Peptidase_M13"/>
    <property type="match status" value="1"/>
</dbReference>
<feature type="domain" description="Peptidase M13 N-terminal" evidence="10">
    <location>
        <begin position="62"/>
        <end position="440"/>
    </location>
</feature>
<dbReference type="CDD" id="cd08662">
    <property type="entry name" value="M13"/>
    <property type="match status" value="1"/>
</dbReference>
<keyword evidence="3" id="KW-0645">Protease</keyword>
<name>A0ABZ0D4A4_9XANT</name>
<dbReference type="PRINTS" id="PR00786">
    <property type="entry name" value="NEPRILYSIN"/>
</dbReference>
<dbReference type="InterPro" id="IPR000718">
    <property type="entry name" value="Peptidase_M13"/>
</dbReference>
<dbReference type="EMBL" id="CP103840">
    <property type="protein sequence ID" value="WOB25049.1"/>
    <property type="molecule type" value="Genomic_DNA"/>
</dbReference>
<keyword evidence="4" id="KW-0479">Metal-binding</keyword>
<evidence type="ECO:0000256" key="6">
    <source>
        <dbReference type="ARBA" id="ARBA00022833"/>
    </source>
</evidence>
<feature type="signal peptide" evidence="8">
    <location>
        <begin position="1"/>
        <end position="23"/>
    </location>
</feature>
<evidence type="ECO:0000259" key="10">
    <source>
        <dbReference type="Pfam" id="PF05649"/>
    </source>
</evidence>
<dbReference type="PROSITE" id="PS51257">
    <property type="entry name" value="PROKAR_LIPOPROTEIN"/>
    <property type="match status" value="1"/>
</dbReference>
<evidence type="ECO:0000313" key="11">
    <source>
        <dbReference type="EMBL" id="WOB25049.1"/>
    </source>
</evidence>
<gene>
    <name evidence="11" type="ORF">NYR99_14870</name>
</gene>
<evidence type="ECO:0000256" key="1">
    <source>
        <dbReference type="ARBA" id="ARBA00001947"/>
    </source>
</evidence>
<evidence type="ECO:0000256" key="2">
    <source>
        <dbReference type="ARBA" id="ARBA00007357"/>
    </source>
</evidence>
<feature type="domain" description="Peptidase M13 C-terminal" evidence="9">
    <location>
        <begin position="493"/>
        <end position="695"/>
    </location>
</feature>
<comment type="similarity">
    <text evidence="2">Belongs to the peptidase M13 family.</text>
</comment>
<keyword evidence="6" id="KW-0862">Zinc</keyword>
<dbReference type="PROSITE" id="PS51885">
    <property type="entry name" value="NEPRILYSIN"/>
    <property type="match status" value="1"/>
</dbReference>
<evidence type="ECO:0000256" key="5">
    <source>
        <dbReference type="ARBA" id="ARBA00022801"/>
    </source>
</evidence>
<evidence type="ECO:0000259" key="9">
    <source>
        <dbReference type="Pfam" id="PF01431"/>
    </source>
</evidence>